<dbReference type="RefSeq" id="WP_102859789.1">
    <property type="nucleotide sequence ID" value="NZ_CP010726.1"/>
</dbReference>
<name>A0A2I7KT59_9RHOB</name>
<reference evidence="2 3" key="1">
    <citation type="journal article" date="2017" name="Front. Microbiol.">
        <title>Phaeobacter piscinae sp. nov., a species of the Roseobacter group and potential aquaculture probiont.</title>
        <authorList>
            <person name="Sonnenschein E.C."/>
            <person name="Phippen C.B.W."/>
            <person name="Nielsen K.F."/>
            <person name="Mateiu R.V."/>
            <person name="Melchiorsen J."/>
            <person name="Gram L."/>
            <person name="Overmann J."/>
            <person name="Freese H.M."/>
        </authorList>
    </citation>
    <scope>NUCLEOTIDE SEQUENCE [LARGE SCALE GENOMIC DNA]</scope>
    <source>
        <strain evidence="2 3">P88</strain>
        <plasmid evidence="3">pp88_a</plasmid>
    </source>
</reference>
<evidence type="ECO:0000313" key="3">
    <source>
        <dbReference type="Proteomes" id="UP000236447"/>
    </source>
</evidence>
<keyword evidence="2" id="KW-0614">Plasmid</keyword>
<feature type="transmembrane region" description="Helical" evidence="1">
    <location>
        <begin position="46"/>
        <end position="71"/>
    </location>
</feature>
<feature type="transmembrane region" description="Helical" evidence="1">
    <location>
        <begin position="149"/>
        <end position="167"/>
    </location>
</feature>
<feature type="transmembrane region" description="Helical" evidence="1">
    <location>
        <begin position="20"/>
        <end position="40"/>
    </location>
</feature>
<proteinExistence type="predicted"/>
<sequence>MDDQHPNAERAYTRKQWKGAVNSSAVLGWLSIAVPISAGMNSAGLLQFFSILIWAAAIGLPIAFIASWLIAAPILNRLMRKNISWFQAVIWGGAIMFLIALASIAIGRFRGWIQSVDPSSFSQLGGGDKVREIDGILTSYGWLNLAQNTATFVAIGMVISLVVRFAIGPGGRIS</sequence>
<feature type="transmembrane region" description="Helical" evidence="1">
    <location>
        <begin position="83"/>
        <end position="106"/>
    </location>
</feature>
<evidence type="ECO:0000313" key="2">
    <source>
        <dbReference type="EMBL" id="AUR01171.1"/>
    </source>
</evidence>
<keyword evidence="1" id="KW-0472">Membrane</keyword>
<dbReference type="AlphaFoldDB" id="A0A2I7KT59"/>
<keyword evidence="1" id="KW-1133">Transmembrane helix</keyword>
<dbReference type="EMBL" id="CP010726">
    <property type="protein sequence ID" value="AUR01171.1"/>
    <property type="molecule type" value="Genomic_DNA"/>
</dbReference>
<protein>
    <submittedName>
        <fullName evidence="2">Uncharacterized protein</fullName>
    </submittedName>
</protein>
<organism evidence="2 3">
    <name type="scientific">Phaeobacter inhibens</name>
    <dbReference type="NCBI Taxonomy" id="221822"/>
    <lineage>
        <taxon>Bacteria</taxon>
        <taxon>Pseudomonadati</taxon>
        <taxon>Pseudomonadota</taxon>
        <taxon>Alphaproteobacteria</taxon>
        <taxon>Rhodobacterales</taxon>
        <taxon>Roseobacteraceae</taxon>
        <taxon>Phaeobacter</taxon>
    </lineage>
</organism>
<dbReference type="Proteomes" id="UP000236447">
    <property type="component" value="Plasmid pP88_a"/>
</dbReference>
<accession>A0A2I7KT59</accession>
<evidence type="ECO:0000256" key="1">
    <source>
        <dbReference type="SAM" id="Phobius"/>
    </source>
</evidence>
<gene>
    <name evidence="2" type="ORF">PhaeoP88_03859</name>
</gene>
<reference evidence="2 3" key="2">
    <citation type="journal article" date="2017" name="Genome Biol. Evol.">
        <title>Trajectories and Drivers of Genome Evolution in Surface-Associated Marine Phaeobacter.</title>
        <authorList>
            <person name="Freese H.M."/>
            <person name="Sikorski J."/>
            <person name="Bunk B."/>
            <person name="Scheuner C."/>
            <person name="Meier-Kolthoff J.P."/>
            <person name="Sproer C."/>
            <person name="Gram L."/>
            <person name="Overmann J."/>
        </authorList>
    </citation>
    <scope>NUCLEOTIDE SEQUENCE [LARGE SCALE GENOMIC DNA]</scope>
    <source>
        <strain evidence="2 3">P88</strain>
        <plasmid evidence="3">pp88_a</plasmid>
    </source>
</reference>
<keyword evidence="1" id="KW-0812">Transmembrane</keyword>
<geneLocation type="plasmid" evidence="3">
    <name>pp88_a</name>
</geneLocation>